<comment type="similarity">
    <text evidence="1">Belongs to the peptidase S9A family.</text>
</comment>
<dbReference type="InterPro" id="IPR023302">
    <property type="entry name" value="Pept_S9A_N"/>
</dbReference>
<name>A0A382UF54_9ZZZZ</name>
<reference evidence="3" key="1">
    <citation type="submission" date="2018-05" db="EMBL/GenBank/DDBJ databases">
        <authorList>
            <person name="Lanie J.A."/>
            <person name="Ng W.-L."/>
            <person name="Kazmierczak K.M."/>
            <person name="Andrzejewski T.M."/>
            <person name="Davidsen T.M."/>
            <person name="Wayne K.J."/>
            <person name="Tettelin H."/>
            <person name="Glass J.I."/>
            <person name="Rusch D."/>
            <person name="Podicherti R."/>
            <person name="Tsui H.-C.T."/>
            <person name="Winkler M.E."/>
        </authorList>
    </citation>
    <scope>NUCLEOTIDE SEQUENCE</scope>
</reference>
<dbReference type="Gene3D" id="3.40.50.1820">
    <property type="entry name" value="alpha/beta hydrolase"/>
    <property type="match status" value="1"/>
</dbReference>
<evidence type="ECO:0000313" key="3">
    <source>
        <dbReference type="EMBL" id="SVD32899.1"/>
    </source>
</evidence>
<accession>A0A382UF54</accession>
<dbReference type="PANTHER" id="PTHR11757:SF19">
    <property type="entry name" value="PROLYL ENDOPEPTIDASE-LIKE"/>
    <property type="match status" value="1"/>
</dbReference>
<sequence>MKIPYLEKKPELKSCHNTTWEDNYSWIHQANIIDVLKDSSLLLPEIKKYLEDENRYTDYHLKDTKDIQKLLFNEIKGRIKLDDESLPFKDKNYEYWTKTTAEGNYSIKLRKKIGTNNIEEIWNGDKEKEKLKTEYFGLGDLEVSWNDKYLGYSLDLKGSE</sequence>
<dbReference type="EMBL" id="UINC01143776">
    <property type="protein sequence ID" value="SVD32899.1"/>
    <property type="molecule type" value="Genomic_DNA"/>
</dbReference>
<dbReference type="Gene3D" id="2.130.10.120">
    <property type="entry name" value="Prolyl oligopeptidase, N-terminal domain"/>
    <property type="match status" value="1"/>
</dbReference>
<feature type="non-terminal residue" evidence="3">
    <location>
        <position position="160"/>
    </location>
</feature>
<dbReference type="GO" id="GO:0004252">
    <property type="term" value="F:serine-type endopeptidase activity"/>
    <property type="evidence" value="ECO:0007669"/>
    <property type="project" value="InterPro"/>
</dbReference>
<protein>
    <recommendedName>
        <fullName evidence="2">Peptidase S9A N-terminal domain-containing protein</fullName>
    </recommendedName>
</protein>
<evidence type="ECO:0000256" key="1">
    <source>
        <dbReference type="ARBA" id="ARBA00005228"/>
    </source>
</evidence>
<dbReference type="InterPro" id="IPR029058">
    <property type="entry name" value="AB_hydrolase_fold"/>
</dbReference>
<proteinExistence type="inferred from homology"/>
<evidence type="ECO:0000259" key="2">
    <source>
        <dbReference type="Pfam" id="PF02897"/>
    </source>
</evidence>
<dbReference type="InterPro" id="IPR051543">
    <property type="entry name" value="Serine_Peptidase_S9A"/>
</dbReference>
<organism evidence="3">
    <name type="scientific">marine metagenome</name>
    <dbReference type="NCBI Taxonomy" id="408172"/>
    <lineage>
        <taxon>unclassified sequences</taxon>
        <taxon>metagenomes</taxon>
        <taxon>ecological metagenomes</taxon>
    </lineage>
</organism>
<dbReference type="Pfam" id="PF02897">
    <property type="entry name" value="Peptidase_S9_N"/>
    <property type="match status" value="1"/>
</dbReference>
<dbReference type="PANTHER" id="PTHR11757">
    <property type="entry name" value="PROTEASE FAMILY S9A OLIGOPEPTIDASE"/>
    <property type="match status" value="1"/>
</dbReference>
<dbReference type="AlphaFoldDB" id="A0A382UF54"/>
<feature type="domain" description="Peptidase S9A N-terminal" evidence="2">
    <location>
        <begin position="7"/>
        <end position="160"/>
    </location>
</feature>
<dbReference type="SUPFAM" id="SSF50993">
    <property type="entry name" value="Peptidase/esterase 'gauge' domain"/>
    <property type="match status" value="1"/>
</dbReference>
<gene>
    <name evidence="3" type="ORF">METZ01_LOCUS385753</name>
</gene>